<sequence>MCGISVERNERPRSTLTADGQKVSRAERRAITDWSSGAQKEAVPALDDIAAVLTRTALRCGQLDQQIYRHPLRDVILFRSRLEAARNCAAVDGFLVDTWHLAAVLEGLRPRIRGQDVFERGTEIDAARVAFTQYQWLARPTGLQKKAITQARAVSKPLTQSLGPFLGSALAFRQWIEAGESRAPFRGALMEVWREDGVLRTPLPLTGAAAFRSGTSWDVRTWVPCWLQALEDEADAIRIMTRTLEASWRAARLQAGGQRRTSRARAAIDVIAAHPVISATTLATRLSMSIKAACQLLERFLKKGLIVEVTHRSARRLFALQDMAPLRETVQPRAQVVPGRKRGRPPASAAEDDMNVADTESVQDFSPLERWTPDYSELEVAMAAIDRLMEKTYL</sequence>
<evidence type="ECO:0000313" key="3">
    <source>
        <dbReference type="Proteomes" id="UP000068250"/>
    </source>
</evidence>
<dbReference type="Proteomes" id="UP000068250">
    <property type="component" value="Plasmid 1P"/>
</dbReference>
<evidence type="ECO:0008006" key="4">
    <source>
        <dbReference type="Google" id="ProtNLM"/>
    </source>
</evidence>
<feature type="region of interest" description="Disordered" evidence="1">
    <location>
        <begin position="1"/>
        <end position="22"/>
    </location>
</feature>
<dbReference type="AlphaFoldDB" id="A0A0U5F754"/>
<gene>
    <name evidence="2" type="ORF">AGA_1P57</name>
</gene>
<accession>A0A0U5F754</accession>
<protein>
    <recommendedName>
        <fullName evidence="4">HTH DNA binding domain-containing protein</fullName>
    </recommendedName>
</protein>
<dbReference type="PATRIC" id="fig|431306.5.peg.2782"/>
<reference evidence="3" key="1">
    <citation type="submission" date="2014-09" db="EMBL/GenBank/DDBJ databases">
        <authorList>
            <person name="Illeghems K.G."/>
        </authorList>
    </citation>
    <scope>NUCLEOTIDE SEQUENCE [LARGE SCALE GENOMIC DNA]</scope>
    <source>
        <strain evidence="3">LMG 23848T</strain>
        <plasmid evidence="3">1P</plasmid>
    </source>
</reference>
<dbReference type="RefSeq" id="WP_231946170.1">
    <property type="nucleotide sequence ID" value="NZ_LN609303.1"/>
</dbReference>
<evidence type="ECO:0000313" key="2">
    <source>
        <dbReference type="EMBL" id="CEF57368.1"/>
    </source>
</evidence>
<proteinExistence type="predicted"/>
<geneLocation type="plasmid" evidence="3">
    <name>1P</name>
</geneLocation>
<organism evidence="2 3">
    <name type="scientific">Acetobacter ghanensis</name>
    <dbReference type="NCBI Taxonomy" id="431306"/>
    <lineage>
        <taxon>Bacteria</taxon>
        <taxon>Pseudomonadati</taxon>
        <taxon>Pseudomonadota</taxon>
        <taxon>Alphaproteobacteria</taxon>
        <taxon>Acetobacterales</taxon>
        <taxon>Acetobacteraceae</taxon>
        <taxon>Acetobacter</taxon>
    </lineage>
</organism>
<name>A0A0U5F754_9PROT</name>
<dbReference type="EMBL" id="LN609303">
    <property type="protein sequence ID" value="CEF57368.1"/>
    <property type="molecule type" value="Genomic_DNA"/>
</dbReference>
<evidence type="ECO:0000256" key="1">
    <source>
        <dbReference type="SAM" id="MobiDB-lite"/>
    </source>
</evidence>